<comment type="caution">
    <text evidence="1">The sequence shown here is derived from an EMBL/GenBank/DDBJ whole genome shotgun (WGS) entry which is preliminary data.</text>
</comment>
<evidence type="ECO:0008006" key="3">
    <source>
        <dbReference type="Google" id="ProtNLM"/>
    </source>
</evidence>
<dbReference type="Pfam" id="PF10012">
    <property type="entry name" value="DUF2255"/>
    <property type="match status" value="1"/>
</dbReference>
<name>A0A2A9ER27_9MICO</name>
<dbReference type="InterPro" id="IPR016888">
    <property type="entry name" value="UCP028498"/>
</dbReference>
<dbReference type="RefSeq" id="WP_098465041.1">
    <property type="nucleotide sequence ID" value="NZ_PDJJ01000001.1"/>
</dbReference>
<dbReference type="EMBL" id="PDJJ01000001">
    <property type="protein sequence ID" value="PFG41587.1"/>
    <property type="molecule type" value="Genomic_DNA"/>
</dbReference>
<evidence type="ECO:0000313" key="2">
    <source>
        <dbReference type="Proteomes" id="UP000224130"/>
    </source>
</evidence>
<evidence type="ECO:0000313" key="1">
    <source>
        <dbReference type="EMBL" id="PFG41587.1"/>
    </source>
</evidence>
<dbReference type="AlphaFoldDB" id="A0A2A9ER27"/>
<protein>
    <recommendedName>
        <fullName evidence="3">DUF2255 family protein</fullName>
    </recommendedName>
</protein>
<organism evidence="1 2">
    <name type="scientific">Isoptericola jiangsuensis</name>
    <dbReference type="NCBI Taxonomy" id="548579"/>
    <lineage>
        <taxon>Bacteria</taxon>
        <taxon>Bacillati</taxon>
        <taxon>Actinomycetota</taxon>
        <taxon>Actinomycetes</taxon>
        <taxon>Micrococcales</taxon>
        <taxon>Promicromonosporaceae</taxon>
        <taxon>Isoptericola</taxon>
    </lineage>
</organism>
<reference evidence="1 2" key="1">
    <citation type="submission" date="2017-10" db="EMBL/GenBank/DDBJ databases">
        <title>Sequencing the genomes of 1000 actinobacteria strains.</title>
        <authorList>
            <person name="Klenk H.-P."/>
        </authorList>
    </citation>
    <scope>NUCLEOTIDE SEQUENCE [LARGE SCALE GENOMIC DNA]</scope>
    <source>
        <strain evidence="1 2">DSM 21863</strain>
    </source>
</reference>
<sequence>MTDWNPADLAAIDRAGELDVAAHRPDGTLRTPRIVWHVVVDDQLFVRSVRGTEGAWYRGVQRTGTGRIESGGVAADVTFTDDHDHDAAIDQAYRAKYGGGSAVAAITSPTAAATTLRVDPA</sequence>
<dbReference type="Proteomes" id="UP000224130">
    <property type="component" value="Unassembled WGS sequence"/>
</dbReference>
<proteinExistence type="predicted"/>
<keyword evidence="2" id="KW-1185">Reference proteome</keyword>
<gene>
    <name evidence="1" type="ORF">ATJ88_0229</name>
</gene>
<accession>A0A2A9ER27</accession>
<dbReference type="OrthoDB" id="162563at2"/>